<comment type="similarity">
    <text evidence="2">Belongs to the UPP synthase family.</text>
</comment>
<dbReference type="STRING" id="295108.HT99x_01732"/>
<dbReference type="CDD" id="cd00475">
    <property type="entry name" value="Cis_IPPS"/>
    <property type="match status" value="1"/>
</dbReference>
<dbReference type="GO" id="GO:0000287">
    <property type="term" value="F:magnesium ion binding"/>
    <property type="evidence" value="ECO:0007669"/>
    <property type="project" value="UniProtKB-UniRule"/>
</dbReference>
<comment type="catalytic activity">
    <reaction evidence="2">
        <text>8 isopentenyl diphosphate + (2E,6E)-farnesyl diphosphate = di-trans,octa-cis-undecaprenyl diphosphate + 8 diphosphate</text>
        <dbReference type="Rhea" id="RHEA:27551"/>
        <dbReference type="ChEBI" id="CHEBI:33019"/>
        <dbReference type="ChEBI" id="CHEBI:58405"/>
        <dbReference type="ChEBI" id="CHEBI:128769"/>
        <dbReference type="ChEBI" id="CHEBI:175763"/>
        <dbReference type="EC" id="2.5.1.31"/>
    </reaction>
</comment>
<dbReference type="OrthoDB" id="4191603at2"/>
<dbReference type="PROSITE" id="PS01066">
    <property type="entry name" value="UPP_SYNTHASE"/>
    <property type="match status" value="1"/>
</dbReference>
<keyword evidence="1 2" id="KW-0808">Transferase</keyword>
<sequence length="224" mass="25535">MDGNGRWAKARHISRTLGHRKGVESAREIISACQRFNIKVLTLFAFGMENWKRPSKEVRNLFRLFYLVLRKDIARIHQDNIRLRIIGDRTIFAPALINAISDAEAMTAHNTGLVLNIAVNYSGRWDLLQAVRKVCHTHQANAMEITEAAFTEHLCLHALPEPDLFIRTGGVQRISNFMLWELAYTEFFFTPTLWPDFTSDELAGALASYAKCERRFGLTGDQLG</sequence>
<dbReference type="GO" id="GO:0005829">
    <property type="term" value="C:cytosol"/>
    <property type="evidence" value="ECO:0007669"/>
    <property type="project" value="TreeGrafter"/>
</dbReference>
<comment type="caution">
    <text evidence="3">The sequence shown here is derived from an EMBL/GenBank/DDBJ whole genome shotgun (WGS) entry which is preliminary data.</text>
</comment>
<comment type="cofactor">
    <cofactor evidence="2">
        <name>Mg(2+)</name>
        <dbReference type="ChEBI" id="CHEBI:18420"/>
    </cofactor>
    <text evidence="2">Binds 2 magnesium ions per subunit.</text>
</comment>
<protein>
    <recommendedName>
        <fullName evidence="2">Ditrans,polycis-undecaprenyl-diphosphate synthase ((2E,6E)-farnesyl-diphosphate specific)</fullName>
        <ecNumber evidence="2">2.5.1.31</ecNumber>
    </recommendedName>
    <alternativeName>
        <fullName evidence="2">Ditrans,polycis-undecaprenylcistransferase</fullName>
    </alternativeName>
    <alternativeName>
        <fullName evidence="2">Undecaprenyl diphosphate synthase</fullName>
        <shortName evidence="2">UDS</shortName>
    </alternativeName>
    <alternativeName>
        <fullName evidence="2">Undecaprenyl pyrophosphate synthase</fullName>
        <shortName evidence="2">UPP synthase</shortName>
    </alternativeName>
</protein>
<accession>A0A0Q9YYB9</accession>
<dbReference type="Proteomes" id="UP000051497">
    <property type="component" value="Unassembled WGS sequence"/>
</dbReference>
<keyword evidence="5" id="KW-1185">Reference proteome</keyword>
<evidence type="ECO:0000256" key="2">
    <source>
        <dbReference type="HAMAP-Rule" id="MF_01139"/>
    </source>
</evidence>
<organism evidence="3">
    <name type="scientific">Candidatus Berkiella aquae</name>
    <dbReference type="NCBI Taxonomy" id="295108"/>
    <lineage>
        <taxon>Bacteria</taxon>
        <taxon>Pseudomonadati</taxon>
        <taxon>Pseudomonadota</taxon>
        <taxon>Gammaproteobacteria</taxon>
        <taxon>Candidatus Berkiellales</taxon>
        <taxon>Candidatus Berkiellaceae</taxon>
        <taxon>Candidatus Berkiella</taxon>
    </lineage>
</organism>
<reference evidence="4" key="3">
    <citation type="submission" date="2021-06" db="EMBL/GenBank/DDBJ databases">
        <title>Genomic Description and Analysis of Intracellular Bacteria, Candidatus Berkiella cookevillensis and Candidatus Berkiella aquae.</title>
        <authorList>
            <person name="Kidane D.T."/>
            <person name="Mehari Y.T."/>
            <person name="Rice F.C."/>
            <person name="Arivett B.A."/>
            <person name="Farone A.L."/>
            <person name="Berk S.G."/>
            <person name="Farone M.B."/>
        </authorList>
    </citation>
    <scope>NUCLEOTIDE SEQUENCE</scope>
    <source>
        <strain evidence="4">HT99</strain>
    </source>
</reference>
<dbReference type="EC" id="2.5.1.31" evidence="2"/>
<dbReference type="Pfam" id="PF01255">
    <property type="entry name" value="Prenyltransf"/>
    <property type="match status" value="1"/>
</dbReference>
<evidence type="ECO:0000313" key="3">
    <source>
        <dbReference type="EMBL" id="KRG21176.1"/>
    </source>
</evidence>
<dbReference type="PATRIC" id="fig|1590043.3.peg.1768"/>
<reference evidence="4" key="2">
    <citation type="journal article" date="2016" name="Genome Announc.">
        <title>Draft Genome Sequences of Two Novel Amoeba-Resistant Intranuclear Bacteria, 'Candidatus Berkiella cookevillensis' and 'Candidatus Berkiella aquae'.</title>
        <authorList>
            <person name="Mehari Y.T."/>
            <person name="Arivett B.A."/>
            <person name="Farone A.L."/>
            <person name="Gunderson J.H."/>
            <person name="Farone M.B."/>
        </authorList>
    </citation>
    <scope>NUCLEOTIDE SEQUENCE</scope>
    <source>
        <strain evidence="4">HT99</strain>
    </source>
</reference>
<dbReference type="GO" id="GO:0071555">
    <property type="term" value="P:cell wall organization"/>
    <property type="evidence" value="ECO:0007669"/>
    <property type="project" value="UniProtKB-KW"/>
</dbReference>
<dbReference type="SUPFAM" id="SSF64005">
    <property type="entry name" value="Undecaprenyl diphosphate synthase"/>
    <property type="match status" value="1"/>
</dbReference>
<dbReference type="InterPro" id="IPR018520">
    <property type="entry name" value="UPP_synth-like_CS"/>
</dbReference>
<reference evidence="3" key="1">
    <citation type="submission" date="2015-09" db="EMBL/GenBank/DDBJ databases">
        <title>Draft Genome Sequences of Two Novel Amoeba-resistant Intranuclear Bacteria, Candidatus Berkiella cookevillensis and Candidatus Berkiella aquae.</title>
        <authorList>
            <person name="Mehari Y.T."/>
            <person name="Arivett B.A."/>
            <person name="Farone A.L."/>
            <person name="Gunderson J.H."/>
            <person name="Farone M.B."/>
        </authorList>
    </citation>
    <scope>NUCLEOTIDE SEQUENCE [LARGE SCALE GENOMIC DNA]</scope>
    <source>
        <strain evidence="3">HT99</strain>
    </source>
</reference>
<proteinExistence type="inferred from homology"/>
<keyword evidence="2" id="KW-0961">Cell wall biogenesis/degradation</keyword>
<dbReference type="AlphaFoldDB" id="A0A0Q9YYB9"/>
<dbReference type="NCBIfam" id="TIGR00055">
    <property type="entry name" value="uppS"/>
    <property type="match status" value="1"/>
</dbReference>
<feature type="binding site" evidence="2">
    <location>
        <position position="167"/>
    </location>
    <ligand>
        <name>substrate</name>
    </ligand>
</feature>
<feature type="active site" description="Proton acceptor" evidence="2">
    <location>
        <position position="50"/>
    </location>
</feature>
<dbReference type="PANTHER" id="PTHR10291">
    <property type="entry name" value="DEHYDRODOLICHYL DIPHOSPHATE SYNTHASE FAMILY MEMBER"/>
    <property type="match status" value="1"/>
</dbReference>
<dbReference type="GO" id="GO:0016094">
    <property type="term" value="P:polyprenol biosynthetic process"/>
    <property type="evidence" value="ECO:0007669"/>
    <property type="project" value="TreeGrafter"/>
</dbReference>
<dbReference type="HAMAP" id="MF_01139">
    <property type="entry name" value="ISPT"/>
    <property type="match status" value="1"/>
</dbReference>
<comment type="caution">
    <text evidence="2">Lacks conserved residue(s) required for the propagation of feature annotation.</text>
</comment>
<keyword evidence="2" id="KW-0479">Metal-binding</keyword>
<evidence type="ECO:0000313" key="5">
    <source>
        <dbReference type="Proteomes" id="UP000051497"/>
    </source>
</evidence>
<feature type="active site" evidence="2">
    <location>
        <position position="2"/>
    </location>
</feature>
<comment type="subunit">
    <text evidence="2">Homodimer.</text>
</comment>
<evidence type="ECO:0000256" key="1">
    <source>
        <dbReference type="ARBA" id="ARBA00022679"/>
    </source>
</evidence>
<dbReference type="GO" id="GO:0008834">
    <property type="term" value="F:ditrans,polycis-undecaprenyl-diphosphate synthase [(2E,6E)-farnesyl-diphosphate specific] activity"/>
    <property type="evidence" value="ECO:0007669"/>
    <property type="project" value="UniProtKB-UniRule"/>
</dbReference>
<feature type="binding site" evidence="2">
    <location>
        <begin position="3"/>
        <end position="6"/>
    </location>
    <ligand>
        <name>substrate</name>
    </ligand>
</feature>
<feature type="binding site" evidence="2">
    <location>
        <position position="2"/>
    </location>
    <ligand>
        <name>Mg(2+)</name>
        <dbReference type="ChEBI" id="CHEBI:18420"/>
    </ligand>
</feature>
<gene>
    <name evidence="3" type="primary">ispU</name>
    <name evidence="2 4" type="synonym">uppS</name>
    <name evidence="4" type="ORF">HT99x_006905</name>
    <name evidence="3" type="ORF">HT99x_01732</name>
</gene>
<dbReference type="GO" id="GO:0009252">
    <property type="term" value="P:peptidoglycan biosynthetic process"/>
    <property type="evidence" value="ECO:0007669"/>
    <property type="project" value="UniProtKB-UniRule"/>
</dbReference>
<dbReference type="EMBL" id="LKAJ01000006">
    <property type="protein sequence ID" value="KRG21176.1"/>
    <property type="molecule type" value="Genomic_DNA"/>
</dbReference>
<keyword evidence="2" id="KW-0133">Cell shape</keyword>
<dbReference type="InterPro" id="IPR001441">
    <property type="entry name" value="UPP_synth-like"/>
</dbReference>
<feature type="binding site" evidence="2">
    <location>
        <position position="186"/>
    </location>
    <ligand>
        <name>Mg(2+)</name>
        <dbReference type="ChEBI" id="CHEBI:18420"/>
    </ligand>
</feature>
<dbReference type="EMBL" id="LKAJ02000001">
    <property type="protein sequence ID" value="MCS5711156.1"/>
    <property type="molecule type" value="Genomic_DNA"/>
</dbReference>
<dbReference type="PANTHER" id="PTHR10291:SF0">
    <property type="entry name" value="DEHYDRODOLICHYL DIPHOSPHATE SYNTHASE 2"/>
    <property type="match status" value="1"/>
</dbReference>
<dbReference type="GO" id="GO:0008360">
    <property type="term" value="P:regulation of cell shape"/>
    <property type="evidence" value="ECO:0007669"/>
    <property type="project" value="UniProtKB-KW"/>
</dbReference>
<keyword evidence="2" id="KW-0573">Peptidoglycan synthesis</keyword>
<comment type="function">
    <text evidence="2">Catalyzes the sequential condensation of isopentenyl diphosphate (IPP) with (2E,6E)-farnesyl diphosphate (E,E-FPP) to yield (2Z,6Z,10Z,14Z,18Z,22Z,26Z,30Z,34E,38E)-undecaprenyl diphosphate (di-trans,octa-cis-UPP). UPP is the precursor of glycosyl carrier lipid in the biosynthesis of bacterial cell wall polysaccharide components such as peptidoglycan and lipopolysaccharide.</text>
</comment>
<feature type="binding site" evidence="2">
    <location>
        <position position="53"/>
    </location>
    <ligand>
        <name>substrate</name>
    </ligand>
</feature>
<dbReference type="Gene3D" id="3.40.1180.10">
    <property type="entry name" value="Decaprenyl diphosphate synthase-like"/>
    <property type="match status" value="1"/>
</dbReference>
<keyword evidence="2" id="KW-0460">Magnesium</keyword>
<feature type="binding site" evidence="2">
    <location>
        <position position="15"/>
    </location>
    <ligand>
        <name>substrate</name>
    </ligand>
</feature>
<evidence type="ECO:0000313" key="4">
    <source>
        <dbReference type="EMBL" id="MCS5711156.1"/>
    </source>
</evidence>
<dbReference type="FunFam" id="3.40.1180.10:FF:000001">
    <property type="entry name" value="(2E,6E)-farnesyl-diphosphate-specific ditrans,polycis-undecaprenyl-diphosphate synthase"/>
    <property type="match status" value="1"/>
</dbReference>
<feature type="binding site" evidence="2">
    <location>
        <position position="51"/>
    </location>
    <ligand>
        <name>substrate</name>
    </ligand>
</feature>
<name>A0A0Q9YYB9_9GAMM</name>
<feature type="binding site" evidence="2">
    <location>
        <begin position="173"/>
        <end position="175"/>
    </location>
    <ligand>
        <name>substrate</name>
    </ligand>
</feature>
<feature type="binding site" evidence="2">
    <location>
        <position position="19"/>
    </location>
    <ligand>
        <name>substrate</name>
    </ligand>
</feature>
<dbReference type="InterPro" id="IPR036424">
    <property type="entry name" value="UPP_synth-like_sf"/>
</dbReference>
<feature type="binding site" evidence="2">
    <location>
        <position position="7"/>
    </location>
    <ligand>
        <name>substrate</name>
    </ligand>
</feature>